<dbReference type="SUPFAM" id="SSF56672">
    <property type="entry name" value="DNA/RNA polymerases"/>
    <property type="match status" value="1"/>
</dbReference>
<dbReference type="EMBL" id="CACRXK020016392">
    <property type="protein sequence ID" value="CAB4029767.1"/>
    <property type="molecule type" value="Genomic_DNA"/>
</dbReference>
<organism evidence="1 2">
    <name type="scientific">Paramuricea clavata</name>
    <name type="common">Red gorgonian</name>
    <name type="synonym">Violescent sea-whip</name>
    <dbReference type="NCBI Taxonomy" id="317549"/>
    <lineage>
        <taxon>Eukaryota</taxon>
        <taxon>Metazoa</taxon>
        <taxon>Cnidaria</taxon>
        <taxon>Anthozoa</taxon>
        <taxon>Octocorallia</taxon>
        <taxon>Malacalcyonacea</taxon>
        <taxon>Plexauridae</taxon>
        <taxon>Paramuricea</taxon>
    </lineage>
</organism>
<comment type="caution">
    <text evidence="1">The sequence shown here is derived from an EMBL/GenBank/DDBJ whole genome shotgun (WGS) entry which is preliminary data.</text>
</comment>
<sequence>MHQRSCRVIDGLEEELQQQMTDALNDQVCEDSVQSVEDVISCLNSQESYPDLKKGIKLPKSPIQWSNANDFFQFTLSNQPITTQEISKCINTMTTVTYNYFSENYGFVDINNNKVFESKYKSASAKDLKKVLKKLKSDNGNLMEIKFVAKKLRNRLRRADTDQQHADINASDEIDHNELINKNCWGYVKNIFTKKSDSLPTFDLAQCTAYFTRTFSPVIPNKIFNIPNWIPKFSSPTTPFNLDPPTYDEITNIIPKMKPSGSPCPLDQISVICLKRCPYLRTYLTEIIQAAWSSGSVPSEWKKACTILIHIKEETDNPANFRPITLESVPLKVFTSCLRNKIFTVLAENNYIEHNIQKGFTPNVAGTLEHTAHMAHIINTARIKQRSVVITLLDLRNAFGELHHNLIHEVLQYHHVPGQINNLIRSLYTNFQTSIITEQFSTPFITIGRGVLQGDCLSPLLFNMSFNTFVQHIKSEKYAQLGFWKLNKTGIPCNPIHGFQFADDEAVISRQENENQILLNRFTVWCQWANMIIRVDKCSSFGIKKRSSKSIQYQPKLFVNNQLIPRIEHGESFRYLSRCFDFNMSDERHKSELCDLFNDNISKIDK</sequence>
<dbReference type="InterPro" id="IPR000477">
    <property type="entry name" value="RT_dom"/>
</dbReference>
<dbReference type="OrthoDB" id="447743at2759"/>
<dbReference type="Pfam" id="PF00078">
    <property type="entry name" value="RVT_1"/>
    <property type="match status" value="1"/>
</dbReference>
<dbReference type="InterPro" id="IPR043502">
    <property type="entry name" value="DNA/RNA_pol_sf"/>
</dbReference>
<reference evidence="1" key="1">
    <citation type="submission" date="2020-04" db="EMBL/GenBank/DDBJ databases">
        <authorList>
            <person name="Alioto T."/>
            <person name="Alioto T."/>
            <person name="Gomez Garrido J."/>
        </authorList>
    </citation>
    <scope>NUCLEOTIDE SEQUENCE</scope>
    <source>
        <strain evidence="1">A484AB</strain>
    </source>
</reference>
<evidence type="ECO:0000313" key="1">
    <source>
        <dbReference type="EMBL" id="CAB4029767.1"/>
    </source>
</evidence>
<name>A0A7D9LFB0_PARCT</name>
<protein>
    <submittedName>
        <fullName evidence="1">Uncharacterized protein</fullName>
    </submittedName>
</protein>
<dbReference type="PANTHER" id="PTHR19446">
    <property type="entry name" value="REVERSE TRANSCRIPTASES"/>
    <property type="match status" value="1"/>
</dbReference>
<accession>A0A7D9LFB0</accession>
<proteinExistence type="predicted"/>
<dbReference type="Proteomes" id="UP001152795">
    <property type="component" value="Unassembled WGS sequence"/>
</dbReference>
<gene>
    <name evidence="1" type="ORF">PACLA_8A009460</name>
</gene>
<dbReference type="PROSITE" id="PS50878">
    <property type="entry name" value="RT_POL"/>
    <property type="match status" value="1"/>
</dbReference>
<dbReference type="CDD" id="cd01650">
    <property type="entry name" value="RT_nLTR_like"/>
    <property type="match status" value="1"/>
</dbReference>
<dbReference type="AlphaFoldDB" id="A0A7D9LFB0"/>
<evidence type="ECO:0000313" key="2">
    <source>
        <dbReference type="Proteomes" id="UP001152795"/>
    </source>
</evidence>
<keyword evidence="2" id="KW-1185">Reference proteome</keyword>